<feature type="domain" description="Mammalian defensins" evidence="10">
    <location>
        <begin position="65"/>
        <end position="93"/>
    </location>
</feature>
<keyword evidence="6" id="KW-0211">Defensin</keyword>
<dbReference type="GO" id="GO:0002227">
    <property type="term" value="P:innate immune response in mucosa"/>
    <property type="evidence" value="ECO:0007669"/>
    <property type="project" value="TreeGrafter"/>
</dbReference>
<evidence type="ECO:0000256" key="5">
    <source>
        <dbReference type="ARBA" id="ARBA00022729"/>
    </source>
</evidence>
<reference evidence="12" key="1">
    <citation type="submission" date="2025-08" db="UniProtKB">
        <authorList>
            <consortium name="RefSeq"/>
        </authorList>
    </citation>
    <scope>IDENTIFICATION</scope>
</reference>
<dbReference type="InterPro" id="IPR006080">
    <property type="entry name" value="Beta/alpha-defensin_C"/>
</dbReference>
<keyword evidence="3" id="KW-0964">Secreted</keyword>
<feature type="chain" id="PRO_5034458660" evidence="9">
    <location>
        <begin position="20"/>
        <end position="94"/>
    </location>
</feature>
<evidence type="ECO:0000256" key="2">
    <source>
        <dbReference type="ARBA" id="ARBA00006519"/>
    </source>
</evidence>
<sequence length="94" mass="10254">MRTLTLLAAILLLVLQAQAEPVRQTDDDIPAQDEAETGDQYVAISFAGDKRSAQGASGLLKRNVCYCRRGCCHLRERNSGTCTIKGSRHTVCCL</sequence>
<evidence type="ECO:0000256" key="8">
    <source>
        <dbReference type="ARBA" id="ARBA00023157"/>
    </source>
</evidence>
<dbReference type="GO" id="GO:0031012">
    <property type="term" value="C:extracellular matrix"/>
    <property type="evidence" value="ECO:0007669"/>
    <property type="project" value="TreeGrafter"/>
</dbReference>
<dbReference type="PIRSF" id="PIRSF001875">
    <property type="entry name" value="Alpha-defensin"/>
    <property type="match status" value="1"/>
</dbReference>
<dbReference type="GO" id="GO:0050829">
    <property type="term" value="P:defense response to Gram-negative bacterium"/>
    <property type="evidence" value="ECO:0007669"/>
    <property type="project" value="TreeGrafter"/>
</dbReference>
<evidence type="ECO:0000256" key="3">
    <source>
        <dbReference type="ARBA" id="ARBA00022525"/>
    </source>
</evidence>
<dbReference type="GeneID" id="103211898"/>
<evidence type="ECO:0000313" key="12">
    <source>
        <dbReference type="RefSeq" id="XP_007956064.1"/>
    </source>
</evidence>
<evidence type="ECO:0000313" key="11">
    <source>
        <dbReference type="Proteomes" id="UP000694850"/>
    </source>
</evidence>
<evidence type="ECO:0000256" key="7">
    <source>
        <dbReference type="ARBA" id="ARBA00023022"/>
    </source>
</evidence>
<dbReference type="Pfam" id="PF00879">
    <property type="entry name" value="Defensin_propep"/>
    <property type="match status" value="1"/>
</dbReference>
<dbReference type="Pfam" id="PF00323">
    <property type="entry name" value="Defensin_1"/>
    <property type="match status" value="1"/>
</dbReference>
<dbReference type="Proteomes" id="UP000694850">
    <property type="component" value="Unplaced"/>
</dbReference>
<keyword evidence="7" id="KW-0044">Antibiotic</keyword>
<dbReference type="GO" id="GO:0061844">
    <property type="term" value="P:antimicrobial humoral immune response mediated by antimicrobial peptide"/>
    <property type="evidence" value="ECO:0007669"/>
    <property type="project" value="TreeGrafter"/>
</dbReference>
<evidence type="ECO:0000256" key="4">
    <source>
        <dbReference type="ARBA" id="ARBA00022529"/>
    </source>
</evidence>
<dbReference type="OrthoDB" id="9837636at2759"/>
<evidence type="ECO:0000256" key="1">
    <source>
        <dbReference type="ARBA" id="ARBA00004613"/>
    </source>
</evidence>
<comment type="subcellular location">
    <subcellularLocation>
        <location evidence="1">Secreted</location>
    </subcellularLocation>
</comment>
<dbReference type="SMART" id="SM01418">
    <property type="entry name" value="Defensin_propep"/>
    <property type="match status" value="1"/>
</dbReference>
<dbReference type="RefSeq" id="XP_007956064.1">
    <property type="nucleotide sequence ID" value="XM_007957873.1"/>
</dbReference>
<dbReference type="InterPro" id="IPR016327">
    <property type="entry name" value="Alpha-defensin"/>
</dbReference>
<dbReference type="PANTHER" id="PTHR11876:SF28">
    <property type="entry name" value="ALPHA-DEFENSIN 1"/>
    <property type="match status" value="1"/>
</dbReference>
<evidence type="ECO:0000259" key="10">
    <source>
        <dbReference type="PROSITE" id="PS00269"/>
    </source>
</evidence>
<dbReference type="InterPro" id="IPR006081">
    <property type="entry name" value="Alpha-defensin_C"/>
</dbReference>
<feature type="signal peptide" evidence="9">
    <location>
        <begin position="1"/>
        <end position="19"/>
    </location>
</feature>
<keyword evidence="11" id="KW-1185">Reference proteome</keyword>
<proteinExistence type="inferred from homology"/>
<dbReference type="GO" id="GO:0050830">
    <property type="term" value="P:defense response to Gram-positive bacterium"/>
    <property type="evidence" value="ECO:0007669"/>
    <property type="project" value="TreeGrafter"/>
</dbReference>
<keyword evidence="4" id="KW-0929">Antimicrobial</keyword>
<dbReference type="PANTHER" id="PTHR11876">
    <property type="entry name" value="ALPHA-DEFENSIN 1"/>
    <property type="match status" value="1"/>
</dbReference>
<dbReference type="InterPro" id="IPR002366">
    <property type="entry name" value="Alpha-defensin_N"/>
</dbReference>
<evidence type="ECO:0000256" key="9">
    <source>
        <dbReference type="SAM" id="SignalP"/>
    </source>
</evidence>
<protein>
    <submittedName>
        <fullName evidence="12">Defensin-5-like</fullName>
    </submittedName>
</protein>
<accession>A0A8B7B7Y3</accession>
<keyword evidence="8" id="KW-1015">Disulfide bond</keyword>
<gene>
    <name evidence="12" type="primary">LOC103211898</name>
</gene>
<name>A0A8B7B7Y3_ORYAF</name>
<organism evidence="11 12">
    <name type="scientific">Orycteropus afer afer</name>
    <dbReference type="NCBI Taxonomy" id="1230840"/>
    <lineage>
        <taxon>Eukaryota</taxon>
        <taxon>Metazoa</taxon>
        <taxon>Chordata</taxon>
        <taxon>Craniata</taxon>
        <taxon>Vertebrata</taxon>
        <taxon>Euteleostomi</taxon>
        <taxon>Mammalia</taxon>
        <taxon>Eutheria</taxon>
        <taxon>Afrotheria</taxon>
        <taxon>Tubulidentata</taxon>
        <taxon>Orycteropodidae</taxon>
        <taxon>Orycteropus</taxon>
    </lineage>
</organism>
<keyword evidence="5 9" id="KW-0732">Signal</keyword>
<dbReference type="GO" id="GO:0071222">
    <property type="term" value="P:cellular response to lipopolysaccharide"/>
    <property type="evidence" value="ECO:0007669"/>
    <property type="project" value="TreeGrafter"/>
</dbReference>
<dbReference type="GO" id="GO:0051673">
    <property type="term" value="P:disruption of plasma membrane integrity in another organism"/>
    <property type="evidence" value="ECO:0007669"/>
    <property type="project" value="TreeGrafter"/>
</dbReference>
<dbReference type="PROSITE" id="PS00269">
    <property type="entry name" value="DEFENSIN"/>
    <property type="match status" value="1"/>
</dbReference>
<dbReference type="AlphaFoldDB" id="A0A8B7B7Y3"/>
<dbReference type="GO" id="GO:0019731">
    <property type="term" value="P:antibacterial humoral response"/>
    <property type="evidence" value="ECO:0007669"/>
    <property type="project" value="TreeGrafter"/>
</dbReference>
<dbReference type="GO" id="GO:0005615">
    <property type="term" value="C:extracellular space"/>
    <property type="evidence" value="ECO:0007669"/>
    <property type="project" value="InterPro"/>
</dbReference>
<evidence type="ECO:0000256" key="6">
    <source>
        <dbReference type="ARBA" id="ARBA00022940"/>
    </source>
</evidence>
<dbReference type="SMART" id="SM00048">
    <property type="entry name" value="DEFSN"/>
    <property type="match status" value="1"/>
</dbReference>
<comment type="similarity">
    <text evidence="2">Belongs to the alpha-defensin family.</text>
</comment>